<feature type="domain" description="SH3b" evidence="5">
    <location>
        <begin position="117"/>
        <end position="179"/>
    </location>
</feature>
<keyword evidence="4" id="KW-0788">Thiol protease</keyword>
<comment type="similarity">
    <text evidence="1">Belongs to the peptidase C40 family.</text>
</comment>
<evidence type="ECO:0000256" key="2">
    <source>
        <dbReference type="ARBA" id="ARBA00022670"/>
    </source>
</evidence>
<organism evidence="7 8">
    <name type="scientific">Gottfriedia acidiceleris</name>
    <dbReference type="NCBI Taxonomy" id="371036"/>
    <lineage>
        <taxon>Bacteria</taxon>
        <taxon>Bacillati</taxon>
        <taxon>Bacillota</taxon>
        <taxon>Bacilli</taxon>
        <taxon>Bacillales</taxon>
        <taxon>Bacillaceae</taxon>
        <taxon>Gottfriedia</taxon>
    </lineage>
</organism>
<keyword evidence="2" id="KW-0645">Protease</keyword>
<dbReference type="InterPro" id="IPR003646">
    <property type="entry name" value="SH3-like_bac-type"/>
</dbReference>
<dbReference type="PANTHER" id="PTHR34408">
    <property type="entry name" value="FAMILY PROTEIN, PUTATIVE-RELATED"/>
    <property type="match status" value="1"/>
</dbReference>
<dbReference type="SUPFAM" id="SSF54001">
    <property type="entry name" value="Cysteine proteinases"/>
    <property type="match status" value="1"/>
</dbReference>
<dbReference type="PANTHER" id="PTHR34408:SF1">
    <property type="entry name" value="GLYCOSYL HYDROLASE FAMILY 19 DOMAIN-CONTAINING PROTEIN HI_1415"/>
    <property type="match status" value="1"/>
</dbReference>
<evidence type="ECO:0000256" key="3">
    <source>
        <dbReference type="ARBA" id="ARBA00022801"/>
    </source>
</evidence>
<dbReference type="SMART" id="SM00287">
    <property type="entry name" value="SH3b"/>
    <property type="match status" value="3"/>
</dbReference>
<feature type="domain" description="SH3b" evidence="5">
    <location>
        <begin position="43"/>
        <end position="105"/>
    </location>
</feature>
<keyword evidence="8" id="KW-1185">Reference proteome</keyword>
<gene>
    <name evidence="7" type="ORF">MY490_02265</name>
</gene>
<dbReference type="SUPFAM" id="SSF50044">
    <property type="entry name" value="SH3-domain"/>
    <property type="match status" value="1"/>
</dbReference>
<dbReference type="InterPro" id="IPR038765">
    <property type="entry name" value="Papain-like_cys_pep_sf"/>
</dbReference>
<feature type="domain" description="SH3b" evidence="5">
    <location>
        <begin position="190"/>
        <end position="252"/>
    </location>
</feature>
<dbReference type="Pfam" id="PF00877">
    <property type="entry name" value="NLPC_P60"/>
    <property type="match status" value="1"/>
</dbReference>
<dbReference type="Proteomes" id="UP000830639">
    <property type="component" value="Chromosome"/>
</dbReference>
<dbReference type="Pfam" id="PF08239">
    <property type="entry name" value="SH3_3"/>
    <property type="match status" value="3"/>
</dbReference>
<reference evidence="7 8" key="1">
    <citation type="submission" date="2022-04" db="EMBL/GenBank/DDBJ databases">
        <title>Mechanism of arsenic methylation and mitigation arsenic toxicity by Bacillus sp. LH14 from an Arsenic-Contaminated Paddy Soil.</title>
        <authorList>
            <person name="Wang D."/>
        </authorList>
    </citation>
    <scope>NUCLEOTIDE SEQUENCE [LARGE SCALE GENOMIC DNA]</scope>
    <source>
        <strain evidence="7 8">LH14</strain>
    </source>
</reference>
<feature type="domain" description="NlpC/P60" evidence="6">
    <location>
        <begin position="259"/>
        <end position="383"/>
    </location>
</feature>
<dbReference type="PROSITE" id="PS51781">
    <property type="entry name" value="SH3B"/>
    <property type="match status" value="3"/>
</dbReference>
<evidence type="ECO:0000256" key="1">
    <source>
        <dbReference type="ARBA" id="ARBA00007074"/>
    </source>
</evidence>
<dbReference type="Gene3D" id="2.30.30.40">
    <property type="entry name" value="SH3 Domains"/>
    <property type="match status" value="3"/>
</dbReference>
<protein>
    <submittedName>
        <fullName evidence="7">SH3 domain-containing protein</fullName>
    </submittedName>
</protein>
<dbReference type="InterPro" id="IPR036028">
    <property type="entry name" value="SH3-like_dom_sf"/>
</dbReference>
<dbReference type="RefSeq" id="WP_248267806.1">
    <property type="nucleotide sequence ID" value="NZ_CP096034.1"/>
</dbReference>
<evidence type="ECO:0000256" key="4">
    <source>
        <dbReference type="ARBA" id="ARBA00022807"/>
    </source>
</evidence>
<dbReference type="InterPro" id="IPR000064">
    <property type="entry name" value="NLP_P60_dom"/>
</dbReference>
<dbReference type="Gene3D" id="3.90.1720.10">
    <property type="entry name" value="endopeptidase domain like (from Nostoc punctiforme)"/>
    <property type="match status" value="1"/>
</dbReference>
<dbReference type="InterPro" id="IPR052354">
    <property type="entry name" value="Cell_Wall_Dynamics_Protein"/>
</dbReference>
<sequence length="383" mass="42392">MKKKIIQSIAIIGSVSCINSMDLLEADAEGTITNQPKELITYVDHYISTGNGVRIRSGAGTNYSILGNVNKNAKLDVISSSNGWYKINYEGRVGYISGTYVKKQSSNVENETIDSNTFIYISTGNGVRIRSGAGTNYSILGSVNKNDKLDVQSSSNGWYKIIYQGRIGYISGTYVQKQKKIEDEKPVYSTIKYIVTGARVNIRAGAGTNYNIIGSATKNQKLDVISTSNGWHKIIYQGKTGYISAGYTDKEIDHSIDSTSDEQNMISFAKQFLGVPYKWAGVSPTGFDCSGFIYYVLKENGKPFGRTNVSGYWHNNTSFQKVTSSQPGDLIFFQNTYTYGPSHMGIMLNQNEFIQAGSSTGVTISNINDSYWKKHFLGYKRIK</sequence>
<accession>A0ABY4JLL8</accession>
<evidence type="ECO:0000313" key="7">
    <source>
        <dbReference type="EMBL" id="UPM54719.1"/>
    </source>
</evidence>
<dbReference type="PROSITE" id="PS51935">
    <property type="entry name" value="NLPC_P60"/>
    <property type="match status" value="1"/>
</dbReference>
<evidence type="ECO:0000259" key="6">
    <source>
        <dbReference type="PROSITE" id="PS51935"/>
    </source>
</evidence>
<name>A0ABY4JLL8_9BACI</name>
<keyword evidence="3" id="KW-0378">Hydrolase</keyword>
<proteinExistence type="inferred from homology"/>
<evidence type="ECO:0000259" key="5">
    <source>
        <dbReference type="PROSITE" id="PS51781"/>
    </source>
</evidence>
<dbReference type="PROSITE" id="PS51257">
    <property type="entry name" value="PROKAR_LIPOPROTEIN"/>
    <property type="match status" value="1"/>
</dbReference>
<dbReference type="EMBL" id="CP096034">
    <property type="protein sequence ID" value="UPM54719.1"/>
    <property type="molecule type" value="Genomic_DNA"/>
</dbReference>
<evidence type="ECO:0000313" key="8">
    <source>
        <dbReference type="Proteomes" id="UP000830639"/>
    </source>
</evidence>